<sequence>MAIIPTVPAFSATILINGKTVDEYQPPHIPIPHDPGLRPELPRTRCFIKAETGHRYSIRYRVSPLFNFAGNTDVLVVSIYIDGNLVEKSCVPKDILGSRDFIEEIDFRHKELPDGSFDTHAFVFQDLSPAEGTDAATLKADLQRVKALGTIKIVLSLAKENDTDDTQVHEPVEVEYISSDTNETIGCFYFFYLSQNSLESHRINDPSFINHSAHGVAQTLAPALAPSRYPIKTLANGRLEIDLTGDDG</sequence>
<dbReference type="Proteomes" id="UP000730481">
    <property type="component" value="Unassembled WGS sequence"/>
</dbReference>
<dbReference type="Pfam" id="PF25534">
    <property type="entry name" value="DUF7918"/>
    <property type="match status" value="1"/>
</dbReference>
<reference evidence="2" key="1">
    <citation type="journal article" date="2017" name="Mycologia">
        <title>Fusarium algeriense, sp. nov., a novel toxigenic crown rot pathogen of durum wheat from Algeria is nested in the Fusarium burgessii species complex.</title>
        <authorList>
            <person name="Laraba I."/>
            <person name="Keddad A."/>
            <person name="Boureghda H."/>
            <person name="Abdallah N."/>
            <person name="Vaughan M.M."/>
            <person name="Proctor R.H."/>
            <person name="Busman M."/>
            <person name="O'Donnell K."/>
        </authorList>
    </citation>
    <scope>NUCLEOTIDE SEQUENCE</scope>
    <source>
        <strain evidence="2">NRRL 25174</strain>
    </source>
</reference>
<protein>
    <recommendedName>
        <fullName evidence="1">DUF7918 domain-containing protein</fullName>
    </recommendedName>
</protein>
<evidence type="ECO:0000313" key="3">
    <source>
        <dbReference type="Proteomes" id="UP000730481"/>
    </source>
</evidence>
<name>A0A9P5DT45_9HYPO</name>
<dbReference type="PANTHER" id="PTHR36223">
    <property type="entry name" value="BETA-LACTAMASE-TYPE TRANSPEPTIDASE FOLD DOMAIN CONTAINING PROTEIN"/>
    <property type="match status" value="1"/>
</dbReference>
<dbReference type="OrthoDB" id="5101584at2759"/>
<feature type="domain" description="DUF7918" evidence="1">
    <location>
        <begin position="11"/>
        <end position="165"/>
    </location>
</feature>
<dbReference type="EMBL" id="PVQB02000774">
    <property type="protein sequence ID" value="KAF4333824.1"/>
    <property type="molecule type" value="Genomic_DNA"/>
</dbReference>
<reference evidence="2" key="2">
    <citation type="submission" date="2020-02" db="EMBL/GenBank/DDBJ databases">
        <title>Identification and distribution of gene clusters putatively required for synthesis of sphingolipid metabolism inhibitors in phylogenetically diverse species of the filamentous fungus Fusarium.</title>
        <authorList>
            <person name="Kim H.-S."/>
            <person name="Busman M."/>
            <person name="Brown D.W."/>
            <person name="Divon H."/>
            <person name="Uhlig S."/>
            <person name="Proctor R.H."/>
        </authorList>
    </citation>
    <scope>NUCLEOTIDE SEQUENCE</scope>
    <source>
        <strain evidence="2">NRRL 25174</strain>
    </source>
</reference>
<evidence type="ECO:0000259" key="1">
    <source>
        <dbReference type="Pfam" id="PF25534"/>
    </source>
</evidence>
<comment type="caution">
    <text evidence="2">The sequence shown here is derived from an EMBL/GenBank/DDBJ whole genome shotgun (WGS) entry which is preliminary data.</text>
</comment>
<dbReference type="AlphaFoldDB" id="A0A9P5DT45"/>
<keyword evidence="3" id="KW-1185">Reference proteome</keyword>
<dbReference type="InterPro" id="IPR057678">
    <property type="entry name" value="DUF7918"/>
</dbReference>
<organism evidence="2 3">
    <name type="scientific">Fusarium beomiforme</name>
    <dbReference type="NCBI Taxonomy" id="44412"/>
    <lineage>
        <taxon>Eukaryota</taxon>
        <taxon>Fungi</taxon>
        <taxon>Dikarya</taxon>
        <taxon>Ascomycota</taxon>
        <taxon>Pezizomycotina</taxon>
        <taxon>Sordariomycetes</taxon>
        <taxon>Hypocreomycetidae</taxon>
        <taxon>Hypocreales</taxon>
        <taxon>Nectriaceae</taxon>
        <taxon>Fusarium</taxon>
        <taxon>Fusarium burgessii species complex</taxon>
    </lineage>
</organism>
<gene>
    <name evidence="2" type="ORF">FBEOM_12354</name>
</gene>
<dbReference type="PANTHER" id="PTHR36223:SF1">
    <property type="entry name" value="TRANSCRIPTION ELONGATION FACTOR EAF N-TERMINAL DOMAIN-CONTAINING PROTEIN"/>
    <property type="match status" value="1"/>
</dbReference>
<accession>A0A9P5DT45</accession>
<evidence type="ECO:0000313" key="2">
    <source>
        <dbReference type="EMBL" id="KAF4333824.1"/>
    </source>
</evidence>
<proteinExistence type="predicted"/>